<dbReference type="RefSeq" id="WP_242148761.1">
    <property type="nucleotide sequence ID" value="NZ_CP093379.1"/>
</dbReference>
<name>A0ABY3X2N2_9GAMM</name>
<reference evidence="1 2" key="1">
    <citation type="submission" date="2022-03" db="EMBL/GenBank/DDBJ databases">
        <title>Ignatzschineria rhizosphaerae HR5S32.</title>
        <authorList>
            <person name="Sun J.Q."/>
            <person name="Feng J.Y."/>
        </authorList>
    </citation>
    <scope>NUCLEOTIDE SEQUENCE [LARGE SCALE GENOMIC DNA]</scope>
    <source>
        <strain evidence="1 2">HR5S32</strain>
    </source>
</reference>
<dbReference type="Proteomes" id="UP000829542">
    <property type="component" value="Chromosome"/>
</dbReference>
<organism evidence="1 2">
    <name type="scientific">Ignatzschineria rhizosphaerae</name>
    <dbReference type="NCBI Taxonomy" id="2923279"/>
    <lineage>
        <taxon>Bacteria</taxon>
        <taxon>Pseudomonadati</taxon>
        <taxon>Pseudomonadota</taxon>
        <taxon>Gammaproteobacteria</taxon>
        <taxon>Cardiobacteriales</taxon>
        <taxon>Ignatzschineriaceae</taxon>
        <taxon>Ignatzschineria</taxon>
    </lineage>
</organism>
<sequence>MKRLLAMVMVSLFVVGCSQSEESKEEMDKIARIRVAKESIQKTLVDPKSAEYKDIYVHKNREGVKAVCGYVNAKNRLGGYAGYEPFLAVGSIAATKSQGGKEFAEAWNTYCEG</sequence>
<evidence type="ECO:0000313" key="1">
    <source>
        <dbReference type="EMBL" id="UNM95959.1"/>
    </source>
</evidence>
<protein>
    <recommendedName>
        <fullName evidence="3">DUF4156 domain-containing protein</fullName>
    </recommendedName>
</protein>
<keyword evidence="2" id="KW-1185">Reference proteome</keyword>
<evidence type="ECO:0008006" key="3">
    <source>
        <dbReference type="Google" id="ProtNLM"/>
    </source>
</evidence>
<dbReference type="EMBL" id="CP093379">
    <property type="protein sequence ID" value="UNM95959.1"/>
    <property type="molecule type" value="Genomic_DNA"/>
</dbReference>
<gene>
    <name evidence="1" type="ORF">MMG00_12260</name>
</gene>
<accession>A0ABY3X2N2</accession>
<evidence type="ECO:0000313" key="2">
    <source>
        <dbReference type="Proteomes" id="UP000829542"/>
    </source>
</evidence>
<proteinExistence type="predicted"/>
<dbReference type="PROSITE" id="PS51257">
    <property type="entry name" value="PROKAR_LIPOPROTEIN"/>
    <property type="match status" value="1"/>
</dbReference>